<organism evidence="1">
    <name type="scientific">marine metagenome</name>
    <dbReference type="NCBI Taxonomy" id="408172"/>
    <lineage>
        <taxon>unclassified sequences</taxon>
        <taxon>metagenomes</taxon>
        <taxon>ecological metagenomes</taxon>
    </lineage>
</organism>
<protein>
    <submittedName>
        <fullName evidence="1">Uncharacterized protein</fullName>
    </submittedName>
</protein>
<sequence length="52" mass="6088">MSVKSEVSNWKFSTFLENNNNKFNKNDILNVLAKQDMDEAYQIISGWNNYSP</sequence>
<feature type="non-terminal residue" evidence="1">
    <location>
        <position position="52"/>
    </location>
</feature>
<reference evidence="1" key="1">
    <citation type="submission" date="2018-05" db="EMBL/GenBank/DDBJ databases">
        <authorList>
            <person name="Lanie J.A."/>
            <person name="Ng W.-L."/>
            <person name="Kazmierczak K.M."/>
            <person name="Andrzejewski T.M."/>
            <person name="Davidsen T.M."/>
            <person name="Wayne K.J."/>
            <person name="Tettelin H."/>
            <person name="Glass J.I."/>
            <person name="Rusch D."/>
            <person name="Podicherti R."/>
            <person name="Tsui H.-C.T."/>
            <person name="Winkler M.E."/>
        </authorList>
    </citation>
    <scope>NUCLEOTIDE SEQUENCE</scope>
</reference>
<name>A0A382LZ59_9ZZZZ</name>
<proteinExistence type="predicted"/>
<evidence type="ECO:0000313" key="1">
    <source>
        <dbReference type="EMBL" id="SVC40985.1"/>
    </source>
</evidence>
<dbReference type="EMBL" id="UINC01089687">
    <property type="protein sequence ID" value="SVC40985.1"/>
    <property type="molecule type" value="Genomic_DNA"/>
</dbReference>
<dbReference type="AlphaFoldDB" id="A0A382LZ59"/>
<accession>A0A382LZ59</accession>
<gene>
    <name evidence="1" type="ORF">METZ01_LOCUS293839</name>
</gene>